<keyword evidence="3" id="KW-0653">Protein transport</keyword>
<dbReference type="PANTHER" id="PTHR23300:SF0">
    <property type="entry name" value="METHANETHIOL OXIDASE"/>
    <property type="match status" value="1"/>
</dbReference>
<dbReference type="GO" id="GO:0005634">
    <property type="term" value="C:nucleus"/>
    <property type="evidence" value="ECO:0007669"/>
    <property type="project" value="UniProtKB-SubCell"/>
</dbReference>
<dbReference type="GO" id="GO:0018549">
    <property type="term" value="F:methanethiol oxidase activity"/>
    <property type="evidence" value="ECO:0007669"/>
    <property type="project" value="UniProtKB-UniRule"/>
</dbReference>
<comment type="pathway">
    <text evidence="3">Organosulfur degradation.</text>
</comment>
<gene>
    <name evidence="4" type="ORF">KUDE01_020745</name>
</gene>
<dbReference type="SUPFAM" id="SSF75011">
    <property type="entry name" value="3-carboxy-cis,cis-mucoante lactonizing enzyme"/>
    <property type="match status" value="1"/>
</dbReference>
<reference evidence="4" key="1">
    <citation type="submission" date="2023-04" db="EMBL/GenBank/DDBJ databases">
        <title>Chromosome-level genome of Chaenocephalus aceratus.</title>
        <authorList>
            <person name="Park H."/>
        </authorList>
    </citation>
    <scope>NUCLEOTIDE SEQUENCE</scope>
    <source>
        <strain evidence="4">DE</strain>
        <tissue evidence="4">Muscle</tissue>
    </source>
</reference>
<comment type="caution">
    <text evidence="4">The sequence shown here is derived from an EMBL/GenBank/DDBJ whole genome shotgun (WGS) entry which is preliminary data.</text>
</comment>
<protein>
    <recommendedName>
        <fullName evidence="3">Methanethiol oxidase</fullName>
        <shortName evidence="3">MTO</shortName>
        <ecNumber evidence="3">1.8.3.4</ecNumber>
    </recommendedName>
    <alternativeName>
        <fullName evidence="3">Selenium-binding protein 1</fullName>
    </alternativeName>
</protein>
<comment type="similarity">
    <text evidence="1 3">Belongs to the selenium-binding protein family.</text>
</comment>
<keyword evidence="3" id="KW-0963">Cytoplasm</keyword>
<accession>A0AAD9FB54</accession>
<comment type="function">
    <text evidence="3">Catalyzes the oxidation of methanethiol, an organosulfur compound known to be produced in substantial amounts by gut bacteria. Selenium-binding protein which may be involved in the sensing of reactive xenobiotics in the cytoplasm. May be involved in intra-Golgi protein transport.</text>
</comment>
<sequence length="454" mass="50576">MAGCKACGPGYSSPLDAMKGPREEIVYLPCIYCNTGILKPDYLATVDVDPKSPSYCDQVIRCLCPLSGDQVIRCLCPLSGDQVIRCLCPLSGDQVIHRLPMPNLRDELHHSGWNACSSCFGDASKKRNRLILPSLISSRIYVVDVGTNPRAPQMHKMVEPVDLFWKCGLANPHTTHCLANGQIMISCLGEPGGNGKGGFVLLDGETFEVVGNWEHPGEAAPFGYDFWYQPRHNVMISTEWGAPKALANGFNPDHVKEGLYGSSLHIWDWTSHRKLQTLDLGEDGAIPLEVRFLHDRDATEGYVGCALKGSVFRFYKTPKGDWAAEKVISVPSKKVEGWVLPEMPSLITDILISLDDRYIYFSNWLHGDIRQYDITDRRNPRLVGQVFLGGSIVSDGPIRVLEDPEPQPPPRFLQGRRVPGGPQMLQLSLDGRRLYVTTSLFSGWDKQFYPDMTQ</sequence>
<keyword evidence="3" id="KW-0472">Membrane</keyword>
<comment type="catalytic activity">
    <reaction evidence="3">
        <text>methanethiol + O2 + H2O = hydrogen sulfide + formaldehyde + H2O2 + H(+)</text>
        <dbReference type="Rhea" id="RHEA:11812"/>
        <dbReference type="ChEBI" id="CHEBI:15377"/>
        <dbReference type="ChEBI" id="CHEBI:15378"/>
        <dbReference type="ChEBI" id="CHEBI:15379"/>
        <dbReference type="ChEBI" id="CHEBI:16007"/>
        <dbReference type="ChEBI" id="CHEBI:16240"/>
        <dbReference type="ChEBI" id="CHEBI:16842"/>
        <dbReference type="ChEBI" id="CHEBI:29919"/>
        <dbReference type="EC" id="1.8.3.4"/>
    </reaction>
</comment>
<evidence type="ECO:0000313" key="5">
    <source>
        <dbReference type="Proteomes" id="UP001228049"/>
    </source>
</evidence>
<dbReference type="EC" id="1.8.3.4" evidence="3"/>
<dbReference type="GO" id="GO:0008430">
    <property type="term" value="F:selenium binding"/>
    <property type="evidence" value="ECO:0007669"/>
    <property type="project" value="UniProtKB-UniRule"/>
</dbReference>
<dbReference type="AlphaFoldDB" id="A0AAD9FB54"/>
<keyword evidence="2 3" id="KW-0711">Selenium</keyword>
<dbReference type="InterPro" id="IPR008826">
    <property type="entry name" value="Se-bd"/>
</dbReference>
<evidence type="ECO:0000256" key="3">
    <source>
        <dbReference type="RuleBase" id="RU369071"/>
    </source>
</evidence>
<dbReference type="GO" id="GO:0005829">
    <property type="term" value="C:cytosol"/>
    <property type="evidence" value="ECO:0007669"/>
    <property type="project" value="UniProtKB-SubCell"/>
</dbReference>
<keyword evidence="3" id="KW-0007">Acetylation</keyword>
<dbReference type="PANTHER" id="PTHR23300">
    <property type="entry name" value="METHANETHIOL OXIDASE"/>
    <property type="match status" value="1"/>
</dbReference>
<dbReference type="Proteomes" id="UP001228049">
    <property type="component" value="Unassembled WGS sequence"/>
</dbReference>
<keyword evidence="5" id="KW-1185">Reference proteome</keyword>
<evidence type="ECO:0000256" key="1">
    <source>
        <dbReference type="ARBA" id="ARBA00005606"/>
    </source>
</evidence>
<dbReference type="EMBL" id="JASDAP010000010">
    <property type="protein sequence ID" value="KAK1895294.1"/>
    <property type="molecule type" value="Genomic_DNA"/>
</dbReference>
<keyword evidence="3" id="KW-0813">Transport</keyword>
<dbReference type="GO" id="GO:0015031">
    <property type="term" value="P:protein transport"/>
    <property type="evidence" value="ECO:0007669"/>
    <property type="project" value="UniProtKB-UniRule"/>
</dbReference>
<dbReference type="Pfam" id="PF05694">
    <property type="entry name" value="SBP56"/>
    <property type="match status" value="2"/>
</dbReference>
<comment type="subcellular location">
    <subcellularLocation>
        <location evidence="3">Nucleus</location>
    </subcellularLocation>
    <subcellularLocation>
        <location evidence="3">Cytoplasm</location>
        <location evidence="3">Cytosol</location>
    </subcellularLocation>
    <subcellularLocation>
        <location evidence="3">Membrane</location>
        <topology evidence="3">Peripheral membrane protein</topology>
    </subcellularLocation>
    <text evidence="3">May associate with Golgi membrane. May associate with the membrane of autophagosomes.</text>
</comment>
<name>A0AAD9FB54_DISEL</name>
<evidence type="ECO:0000256" key="2">
    <source>
        <dbReference type="ARBA" id="ARBA00023266"/>
    </source>
</evidence>
<proteinExistence type="inferred from homology"/>
<keyword evidence="3" id="KW-0539">Nucleus</keyword>
<organism evidence="4 5">
    <name type="scientific">Dissostichus eleginoides</name>
    <name type="common">Patagonian toothfish</name>
    <name type="synonym">Dissostichus amissus</name>
    <dbReference type="NCBI Taxonomy" id="100907"/>
    <lineage>
        <taxon>Eukaryota</taxon>
        <taxon>Metazoa</taxon>
        <taxon>Chordata</taxon>
        <taxon>Craniata</taxon>
        <taxon>Vertebrata</taxon>
        <taxon>Euteleostomi</taxon>
        <taxon>Actinopterygii</taxon>
        <taxon>Neopterygii</taxon>
        <taxon>Teleostei</taxon>
        <taxon>Neoteleostei</taxon>
        <taxon>Acanthomorphata</taxon>
        <taxon>Eupercaria</taxon>
        <taxon>Perciformes</taxon>
        <taxon>Notothenioidei</taxon>
        <taxon>Nototheniidae</taxon>
        <taxon>Dissostichus</taxon>
    </lineage>
</organism>
<evidence type="ECO:0000313" key="4">
    <source>
        <dbReference type="EMBL" id="KAK1895294.1"/>
    </source>
</evidence>
<dbReference type="GO" id="GO:0016020">
    <property type="term" value="C:membrane"/>
    <property type="evidence" value="ECO:0007669"/>
    <property type="project" value="UniProtKB-SubCell"/>
</dbReference>
<keyword evidence="3" id="KW-0560">Oxidoreductase</keyword>